<keyword evidence="12 26" id="KW-0560">Oxidoreductase</keyword>
<dbReference type="Gene3D" id="1.10.630.10">
    <property type="entry name" value="Cytochrome P450"/>
    <property type="match status" value="1"/>
</dbReference>
<dbReference type="OrthoDB" id="3945418at2759"/>
<dbReference type="PROSITE" id="PS00086">
    <property type="entry name" value="CYTOCHROME_P450"/>
    <property type="match status" value="1"/>
</dbReference>
<keyword evidence="17" id="KW-0472">Membrane</keyword>
<dbReference type="GO" id="GO:0006704">
    <property type="term" value="P:glucocorticoid biosynthetic process"/>
    <property type="evidence" value="ECO:0007669"/>
    <property type="project" value="TreeGrafter"/>
</dbReference>
<dbReference type="InterPro" id="IPR001128">
    <property type="entry name" value="Cyt_P450"/>
</dbReference>
<keyword evidence="16" id="KW-0496">Mitochondrion</keyword>
<keyword evidence="7" id="KW-0153">Cholesterol metabolism</keyword>
<evidence type="ECO:0000256" key="15">
    <source>
        <dbReference type="ARBA" id="ARBA00023098"/>
    </source>
</evidence>
<evidence type="ECO:0000256" key="21">
    <source>
        <dbReference type="ARBA" id="ARBA00030343"/>
    </source>
</evidence>
<dbReference type="EC" id="1.14.15.6" evidence="5"/>
<keyword evidence="18" id="KW-1207">Sterol metabolism</keyword>
<evidence type="ECO:0000256" key="4">
    <source>
        <dbReference type="ARBA" id="ARBA00010617"/>
    </source>
</evidence>
<evidence type="ECO:0000256" key="10">
    <source>
        <dbReference type="ARBA" id="ARBA00022792"/>
    </source>
</evidence>
<dbReference type="FunFam" id="1.10.630.10:FF:000006">
    <property type="entry name" value="Cytochrome P450 302a1, mitochondrial"/>
    <property type="match status" value="1"/>
</dbReference>
<evidence type="ECO:0000313" key="28">
    <source>
        <dbReference type="Proteomes" id="UP000085678"/>
    </source>
</evidence>
<dbReference type="PANTHER" id="PTHR24279">
    <property type="entry name" value="CYTOCHROME P450"/>
    <property type="match status" value="1"/>
</dbReference>
<keyword evidence="8 25" id="KW-0349">Heme</keyword>
<dbReference type="InParanoid" id="A0A1S3JPK5"/>
<evidence type="ECO:0000256" key="13">
    <source>
        <dbReference type="ARBA" id="ARBA00023004"/>
    </source>
</evidence>
<evidence type="ECO:0000256" key="1">
    <source>
        <dbReference type="ARBA" id="ARBA00001971"/>
    </source>
</evidence>
<dbReference type="GO" id="GO:0005743">
    <property type="term" value="C:mitochondrial inner membrane"/>
    <property type="evidence" value="ECO:0007669"/>
    <property type="project" value="UniProtKB-SubCell"/>
</dbReference>
<evidence type="ECO:0000313" key="29">
    <source>
        <dbReference type="RefSeq" id="XP_013412287.1"/>
    </source>
</evidence>
<dbReference type="PRINTS" id="PR00385">
    <property type="entry name" value="P450"/>
</dbReference>
<evidence type="ECO:0000256" key="17">
    <source>
        <dbReference type="ARBA" id="ARBA00023136"/>
    </source>
</evidence>
<evidence type="ECO:0000256" key="7">
    <source>
        <dbReference type="ARBA" id="ARBA00022548"/>
    </source>
</evidence>
<protein>
    <recommendedName>
        <fullName evidence="6">Cholesterol side-chain cleavage enzyme, mitochondrial</fullName>
        <ecNumber evidence="5">1.14.15.6</ecNumber>
    </recommendedName>
    <alternativeName>
        <fullName evidence="21">CYPXIA1</fullName>
    </alternativeName>
    <alternativeName>
        <fullName evidence="23">Cholesterol desmolase</fullName>
    </alternativeName>
    <alternativeName>
        <fullName evidence="22">Cytochrome P450 11A1</fullName>
    </alternativeName>
    <alternativeName>
        <fullName evidence="24">Cytochrome P450(scc)</fullName>
    </alternativeName>
</protein>
<evidence type="ECO:0000256" key="19">
    <source>
        <dbReference type="ARBA" id="ARBA00023221"/>
    </source>
</evidence>
<comment type="subcellular location">
    <subcellularLocation>
        <location evidence="2">Mitochondrion inner membrane</location>
        <topology evidence="2">Peripheral membrane protein</topology>
    </subcellularLocation>
</comment>
<evidence type="ECO:0000256" key="26">
    <source>
        <dbReference type="RuleBase" id="RU000461"/>
    </source>
</evidence>
<dbReference type="KEGG" id="lak:106175024"/>
<keyword evidence="28" id="KW-1185">Reference proteome</keyword>
<dbReference type="Pfam" id="PF00067">
    <property type="entry name" value="p450"/>
    <property type="match status" value="1"/>
</dbReference>
<evidence type="ECO:0000256" key="16">
    <source>
        <dbReference type="ARBA" id="ARBA00023128"/>
    </source>
</evidence>
<evidence type="ECO:0000256" key="3">
    <source>
        <dbReference type="ARBA" id="ARBA00005108"/>
    </source>
</evidence>
<name>A0A1S3JPK5_LINAN</name>
<dbReference type="GO" id="GO:0020037">
    <property type="term" value="F:heme binding"/>
    <property type="evidence" value="ECO:0007669"/>
    <property type="project" value="InterPro"/>
</dbReference>
<dbReference type="InterPro" id="IPR002401">
    <property type="entry name" value="Cyt_P450_E_grp-I"/>
</dbReference>
<accession>A0A1S3JPK5</accession>
<comment type="cofactor">
    <cofactor evidence="1 25">
        <name>heme</name>
        <dbReference type="ChEBI" id="CHEBI:30413"/>
    </cofactor>
</comment>
<evidence type="ECO:0000256" key="5">
    <source>
        <dbReference type="ARBA" id="ARBA00012764"/>
    </source>
</evidence>
<comment type="pathway">
    <text evidence="3">Lipid metabolism; C21-steroid hormone metabolism.</text>
</comment>
<evidence type="ECO:0000256" key="22">
    <source>
        <dbReference type="ARBA" id="ARBA00032666"/>
    </source>
</evidence>
<evidence type="ECO:0000256" key="25">
    <source>
        <dbReference type="PIRSR" id="PIRSR602401-1"/>
    </source>
</evidence>
<dbReference type="GO" id="GO:0006700">
    <property type="term" value="P:C21-steroid hormone biosynthetic process"/>
    <property type="evidence" value="ECO:0007669"/>
    <property type="project" value="TreeGrafter"/>
</dbReference>
<evidence type="ECO:0000256" key="23">
    <source>
        <dbReference type="ARBA" id="ARBA00033274"/>
    </source>
</evidence>
<feature type="region of interest" description="Disordered" evidence="27">
    <location>
        <begin position="25"/>
        <end position="56"/>
    </location>
</feature>
<dbReference type="STRING" id="7574.A0A1S3JPK5"/>
<keyword evidence="10" id="KW-0999">Mitochondrion inner membrane</keyword>
<evidence type="ECO:0000256" key="18">
    <source>
        <dbReference type="ARBA" id="ARBA00023166"/>
    </source>
</evidence>
<comment type="similarity">
    <text evidence="4 26">Belongs to the cytochrome P450 family.</text>
</comment>
<dbReference type="GO" id="GO:0005506">
    <property type="term" value="F:iron ion binding"/>
    <property type="evidence" value="ECO:0007669"/>
    <property type="project" value="InterPro"/>
</dbReference>
<evidence type="ECO:0000256" key="2">
    <source>
        <dbReference type="ARBA" id="ARBA00004637"/>
    </source>
</evidence>
<dbReference type="OMA" id="ANENIWK"/>
<evidence type="ECO:0000256" key="27">
    <source>
        <dbReference type="SAM" id="MobiDB-lite"/>
    </source>
</evidence>
<dbReference type="GO" id="GO:0071375">
    <property type="term" value="P:cellular response to peptide hormone stimulus"/>
    <property type="evidence" value="ECO:0007669"/>
    <property type="project" value="TreeGrafter"/>
</dbReference>
<dbReference type="PRINTS" id="PR00463">
    <property type="entry name" value="EP450I"/>
</dbReference>
<dbReference type="AlphaFoldDB" id="A0A1S3JPK5"/>
<keyword evidence="15" id="KW-0443">Lipid metabolism</keyword>
<dbReference type="InterPro" id="IPR036396">
    <property type="entry name" value="Cyt_P450_sf"/>
</dbReference>
<dbReference type="InterPro" id="IPR017972">
    <property type="entry name" value="Cyt_P450_CS"/>
</dbReference>
<keyword evidence="11" id="KW-0809">Transit peptide</keyword>
<dbReference type="GO" id="GO:0008386">
    <property type="term" value="F:cholesterol monooxygenase (side-chain-cleaving) activity"/>
    <property type="evidence" value="ECO:0007669"/>
    <property type="project" value="UniProtKB-EC"/>
</dbReference>
<keyword evidence="13 25" id="KW-0408">Iron</keyword>
<evidence type="ECO:0000256" key="6">
    <source>
        <dbReference type="ARBA" id="ARBA00019844"/>
    </source>
</evidence>
<dbReference type="GO" id="GO:0034650">
    <property type="term" value="P:cortisol metabolic process"/>
    <property type="evidence" value="ECO:0007669"/>
    <property type="project" value="TreeGrafter"/>
</dbReference>
<dbReference type="Proteomes" id="UP000085678">
    <property type="component" value="Unplaced"/>
</dbReference>
<feature type="binding site" description="axial binding residue" evidence="25">
    <location>
        <position position="470"/>
    </location>
    <ligand>
        <name>heme</name>
        <dbReference type="ChEBI" id="CHEBI:30413"/>
    </ligand>
    <ligandPart>
        <name>Fe</name>
        <dbReference type="ChEBI" id="CHEBI:18248"/>
    </ligandPart>
</feature>
<evidence type="ECO:0000256" key="20">
    <source>
        <dbReference type="ARBA" id="ARBA00023250"/>
    </source>
</evidence>
<dbReference type="CDD" id="cd11054">
    <property type="entry name" value="CYP24A1-like"/>
    <property type="match status" value="1"/>
</dbReference>
<proteinExistence type="inferred from homology"/>
<keyword evidence="20" id="KW-0755">Steroidogenesis</keyword>
<evidence type="ECO:0000256" key="14">
    <source>
        <dbReference type="ARBA" id="ARBA00023033"/>
    </source>
</evidence>
<keyword evidence="9 25" id="KW-0479">Metal-binding</keyword>
<dbReference type="SUPFAM" id="SSF48264">
    <property type="entry name" value="Cytochrome P450"/>
    <property type="match status" value="1"/>
</dbReference>
<reference evidence="29" key="1">
    <citation type="submission" date="2025-08" db="UniProtKB">
        <authorList>
            <consortium name="RefSeq"/>
        </authorList>
    </citation>
    <scope>IDENTIFICATION</scope>
    <source>
        <tissue evidence="29">Gonads</tissue>
    </source>
</reference>
<evidence type="ECO:0000256" key="9">
    <source>
        <dbReference type="ARBA" id="ARBA00022723"/>
    </source>
</evidence>
<evidence type="ECO:0000256" key="8">
    <source>
        <dbReference type="ARBA" id="ARBA00022617"/>
    </source>
</evidence>
<dbReference type="RefSeq" id="XP_013412287.1">
    <property type="nucleotide sequence ID" value="XM_013556833.2"/>
</dbReference>
<keyword evidence="19" id="KW-0753">Steroid metabolism</keyword>
<dbReference type="InterPro" id="IPR050479">
    <property type="entry name" value="CYP11_CYP27_families"/>
</dbReference>
<evidence type="ECO:0000256" key="12">
    <source>
        <dbReference type="ARBA" id="ARBA00023002"/>
    </source>
</evidence>
<evidence type="ECO:0000256" key="11">
    <source>
        <dbReference type="ARBA" id="ARBA00022946"/>
    </source>
</evidence>
<evidence type="ECO:0000256" key="24">
    <source>
        <dbReference type="ARBA" id="ARBA00033394"/>
    </source>
</evidence>
<dbReference type="PANTHER" id="PTHR24279:SF3">
    <property type="entry name" value="CHOLESTEROL SIDE-CHAIN CLEAVAGE ENZYME, MITOCHONDRIAL"/>
    <property type="match status" value="1"/>
</dbReference>
<keyword evidence="14 26" id="KW-0503">Monooxygenase</keyword>
<organism evidence="28 29">
    <name type="scientific">Lingula anatina</name>
    <name type="common">Brachiopod</name>
    <name type="synonym">Lingula unguis</name>
    <dbReference type="NCBI Taxonomy" id="7574"/>
    <lineage>
        <taxon>Eukaryota</taxon>
        <taxon>Metazoa</taxon>
        <taxon>Spiralia</taxon>
        <taxon>Lophotrochozoa</taxon>
        <taxon>Brachiopoda</taxon>
        <taxon>Linguliformea</taxon>
        <taxon>Lingulata</taxon>
        <taxon>Lingulida</taxon>
        <taxon>Linguloidea</taxon>
        <taxon>Lingulidae</taxon>
        <taxon>Lingula</taxon>
    </lineage>
</organism>
<gene>
    <name evidence="29" type="primary">LOC106175024</name>
</gene>
<sequence length="550" mass="63410">MPLRKLFRKFYLEYHQRHACLSTVDSTTSTTDKAPTGGPVPQEGGHQGSPYRTVDDLPGPRRFPFIGTLLSWFIKREELHLLSVEKHSKYGKMYCEKLLDMTQVAVSDPKLFEEILRNEPKFPTRPCYPSWPRYRELRGYNRGLLTAEGDDWFRFRKAVGKRLLKPQLAASFDVVINEVVDDMIKHMRHMREKAGKDGVIMQLPFEMYKWSIESVSKVLFEKRLGCLQTEIPAMTQKFIDNVNTMLVTSERLFVLMELQEKYQTKWWRDHIRAWDGMFDVVRHLVDTRVAEIADKLENTTPDADEGMDFLTYLMATRSMDIKEIHSTMVDLMIGGVDTASNTICFACHLLANHPEEQRKLVQEVDSVLKGRVATAEDIPNLPVLKKVVKETFRLYPVVPINARMVTEEFVLEGYLIPKDSLLALGFYNVQRSDEYFERANDFIPDRWDRETAHDHHAFSVLPFGYGVRSCVGRRVALLELHLALIRIIQNFRLEPYDGFPLVPTCRGVLSPGQEVPVRFIDRGLGVTDLKDNHVTTQKAKQPMNLTAAAQ</sequence>
<dbReference type="GO" id="GO:0008203">
    <property type="term" value="P:cholesterol metabolic process"/>
    <property type="evidence" value="ECO:0007669"/>
    <property type="project" value="UniProtKB-KW"/>
</dbReference>
<dbReference type="GeneID" id="106175024"/>